<evidence type="ECO:0000259" key="1">
    <source>
        <dbReference type="Pfam" id="PF12728"/>
    </source>
</evidence>
<gene>
    <name evidence="2" type="ORF">FHS97_002559</name>
</gene>
<dbReference type="InterPro" id="IPR009061">
    <property type="entry name" value="DNA-bd_dom_put_sf"/>
</dbReference>
<keyword evidence="3" id="KW-1185">Reference proteome</keyword>
<proteinExistence type="predicted"/>
<evidence type="ECO:0000313" key="3">
    <source>
        <dbReference type="Proteomes" id="UP000560131"/>
    </source>
</evidence>
<dbReference type="SUPFAM" id="SSF46955">
    <property type="entry name" value="Putative DNA-binding domain"/>
    <property type="match status" value="1"/>
</dbReference>
<accession>A0ABR6N733</accession>
<evidence type="ECO:0000313" key="2">
    <source>
        <dbReference type="EMBL" id="MBB5726616.1"/>
    </source>
</evidence>
<dbReference type="Gene3D" id="1.10.1660.10">
    <property type="match status" value="1"/>
</dbReference>
<reference evidence="2 3" key="1">
    <citation type="submission" date="2020-08" db="EMBL/GenBank/DDBJ databases">
        <title>Genomic Encyclopedia of Type Strains, Phase IV (KMG-IV): sequencing the most valuable type-strain genomes for metagenomic binning, comparative biology and taxonomic classification.</title>
        <authorList>
            <person name="Goeker M."/>
        </authorList>
    </citation>
    <scope>NUCLEOTIDE SEQUENCE [LARGE SCALE GENOMIC DNA]</scope>
    <source>
        <strain evidence="2 3">DSM 101535</strain>
    </source>
</reference>
<dbReference type="Proteomes" id="UP000560131">
    <property type="component" value="Unassembled WGS sequence"/>
</dbReference>
<name>A0ABR6N733_9SPHN</name>
<sequence length="79" mass="8758">MAALVAETLFGFDEKAAARILGISPRTLRAWRKAGKVDHYVTPGGRIRYTMDQLLDLQRGARIAAAHDRTLPHSDAQRS</sequence>
<dbReference type="InterPro" id="IPR041657">
    <property type="entry name" value="HTH_17"/>
</dbReference>
<feature type="domain" description="Helix-turn-helix" evidence="1">
    <location>
        <begin position="16"/>
        <end position="59"/>
    </location>
</feature>
<comment type="caution">
    <text evidence="2">The sequence shown here is derived from an EMBL/GenBank/DDBJ whole genome shotgun (WGS) entry which is preliminary data.</text>
</comment>
<dbReference type="Pfam" id="PF12728">
    <property type="entry name" value="HTH_17"/>
    <property type="match status" value="1"/>
</dbReference>
<protein>
    <submittedName>
        <fullName evidence="2">Site-specific integrase-resolvase</fullName>
    </submittedName>
</protein>
<organism evidence="2 3">
    <name type="scientific">Sphingomonas endophytica</name>
    <dbReference type="NCBI Taxonomy" id="869719"/>
    <lineage>
        <taxon>Bacteria</taxon>
        <taxon>Pseudomonadati</taxon>
        <taxon>Pseudomonadota</taxon>
        <taxon>Alphaproteobacteria</taxon>
        <taxon>Sphingomonadales</taxon>
        <taxon>Sphingomonadaceae</taxon>
        <taxon>Sphingomonas</taxon>
    </lineage>
</organism>
<dbReference type="EMBL" id="JACIJN010000008">
    <property type="protein sequence ID" value="MBB5726616.1"/>
    <property type="molecule type" value="Genomic_DNA"/>
</dbReference>